<protein>
    <submittedName>
        <fullName evidence="2">Polyprotein</fullName>
    </submittedName>
</protein>
<proteinExistence type="predicted"/>
<keyword evidence="1" id="KW-0472">Membrane</keyword>
<evidence type="ECO:0000256" key="1">
    <source>
        <dbReference type="SAM" id="Phobius"/>
    </source>
</evidence>
<dbReference type="EMBL" id="KX714934">
    <property type="protein sequence ID" value="ASU55992.1"/>
    <property type="molecule type" value="Genomic_RNA"/>
</dbReference>
<name>A0A343J2H3_9SECO</name>
<evidence type="ECO:0000313" key="2">
    <source>
        <dbReference type="EMBL" id="ASU55992.1"/>
    </source>
</evidence>
<feature type="transmembrane region" description="Helical" evidence="1">
    <location>
        <begin position="74"/>
        <end position="100"/>
    </location>
</feature>
<keyword evidence="1" id="KW-1133">Transmembrane helix</keyword>
<sequence length="1155" mass="129808">MGYISDEHELSKRIEQEYWHMRFLEVGILAMEKDYKKQCDLEKLLNSSISARCRNVYFPKIQNYWNNSRILETIIPLILAFAKYVLYHVGVMVLLLYVFLCHTVQTLGSNSKKLGSKMCTWYSVIKNCCHVIEVHTGAVYMNGGRDLQNVYSRGGEIFNTSASDLARRLEAHADTARSAEETSPYYKQLSSFVRNGELHINKSVGNRVKHIFDSGADFQFTRFRSDALASVSTKEDTIVKNYIPLTDIFNPNKEEIKLASRDERKKRMIQPKSVMIQACALNSVVNVSHSNNGVLLSILMDDRQTSPEKAILGGHIHMAHVTETAGSVFFPMFRLNTRDEHLARCLAVTTIGSGFSLKPGSIVGTTVPLIAGEVSGNPMRQHLKKGMMEHIAQEENSFHTDRCLPIYPHKPTTSAVKTIEFPWDVGVKNLTYSSSRSNSQQAVWDFSQGESKRILFQIPSDVPGVSRVQDSVLNDSLEGDIQERLNGDFEVLVDTVSTISGVNDRKEENIVLREFDQDLTIYTERFTISKTAERGKILKVFKMFDSLLEVNHPTPGFVEVVLNPVIIPIIEMRVTVSISKMFSLPMILFWENEVFTKPDSTVNVKRLLSLPSTTFNLHSAAEFKSLIVVPIGHTGCFSPLAVKEDSIGQFGISTLGHNLGSTGTIDVKAEFLLKKGTRVVSCQQLFDISLIQQRLHTFRYTEKFHFDTLYSPFVLALLTFSSTSKSGASYEISVLPGHGYSELGRKSMLYPAVAGIFRMWNFWNGSVEVELVANARIHVAGSCTLYCVPSNFPRKFYKDTFLSRFEQITVDFSDKPRATMIFHSNSWLGKNLTKGEDDYAFTDDMSAECKLLLILRQAPIVSVGDSNSDVHVMVRVLGFQNLTLSEKTSRSKQAASHLSAKVATNAFPTDLIIPNGTERKKTDSVQTDAGSQLIHKSLRDKQEFVRLFFVTPSLGDDFTHNTLSFPVTFSLVKSMFKSDQVVMSAGTDKLERGKVYIDSLNIYSDMMQAWTHYSCDVEFLFVPYYEATWGQIVASHKLDVLDDASYGLETSTLESHIGGAARSARSCRGEAFSLFVPRRDHMMRVGVRKKQVQRFLDVNGTIYVQFPADVDFVGLAVFSRPLGNISLGGESWSNRDTTSSTGNLYRETCLFYDDI</sequence>
<keyword evidence="1" id="KW-0812">Transmembrane</keyword>
<organism evidence="2">
    <name type="scientific">Dioscorea mosaic associated virus</name>
    <dbReference type="NCBI Taxonomy" id="2170181"/>
    <lineage>
        <taxon>Viruses</taxon>
        <taxon>Riboviria</taxon>
        <taxon>Orthornavirae</taxon>
        <taxon>Pisuviricota</taxon>
        <taxon>Pisoniviricetes</taxon>
        <taxon>Picornavirales</taxon>
        <taxon>Secoviridae</taxon>
        <taxon>Sadwavirus</taxon>
        <taxon>Cholivirus</taxon>
        <taxon>Sadwavirus dioscoreae</taxon>
    </lineage>
</organism>
<reference evidence="2" key="1">
    <citation type="submission" date="2016-08" db="EMBL/GenBank/DDBJ databases">
        <title>Host range and molecular variability of Dioscorea mosaic associated virus.</title>
        <authorList>
            <person name="Umber M."/>
            <person name="Filloux D."/>
            <person name="Svanella Dumas L."/>
            <person name="Bonheur L."/>
            <person name="Isabelle A.M."/>
            <person name="Gomez R.M."/>
            <person name="Faure C."/>
            <person name="Anzala F."/>
            <person name="Lange D."/>
            <person name="Pavis C."/>
            <person name="Roumagnac P."/>
            <person name="Marais A."/>
            <person name="Theil S."/>
            <person name="Candresse T."/>
            <person name="Teycheney P.-Y."/>
        </authorList>
    </citation>
    <scope>NUCLEOTIDE SEQUENCE</scope>
    <source>
        <strain evidence="2">269</strain>
    </source>
</reference>
<accession>A0A343J2H3</accession>